<proteinExistence type="predicted"/>
<accession>A0A2Z7CA17</accession>
<dbReference type="Proteomes" id="UP000250235">
    <property type="component" value="Unassembled WGS sequence"/>
</dbReference>
<dbReference type="EMBL" id="KQ998946">
    <property type="protein sequence ID" value="KZV42841.1"/>
    <property type="molecule type" value="Genomic_DNA"/>
</dbReference>
<evidence type="ECO:0000313" key="2">
    <source>
        <dbReference type="Proteomes" id="UP000250235"/>
    </source>
</evidence>
<keyword evidence="1" id="KW-0675">Receptor</keyword>
<dbReference type="GO" id="GO:0016301">
    <property type="term" value="F:kinase activity"/>
    <property type="evidence" value="ECO:0007669"/>
    <property type="project" value="UniProtKB-KW"/>
</dbReference>
<organism evidence="1 2">
    <name type="scientific">Dorcoceras hygrometricum</name>
    <dbReference type="NCBI Taxonomy" id="472368"/>
    <lineage>
        <taxon>Eukaryota</taxon>
        <taxon>Viridiplantae</taxon>
        <taxon>Streptophyta</taxon>
        <taxon>Embryophyta</taxon>
        <taxon>Tracheophyta</taxon>
        <taxon>Spermatophyta</taxon>
        <taxon>Magnoliopsida</taxon>
        <taxon>eudicotyledons</taxon>
        <taxon>Gunneridae</taxon>
        <taxon>Pentapetalae</taxon>
        <taxon>asterids</taxon>
        <taxon>lamiids</taxon>
        <taxon>Lamiales</taxon>
        <taxon>Gesneriaceae</taxon>
        <taxon>Didymocarpoideae</taxon>
        <taxon>Trichosporeae</taxon>
        <taxon>Loxocarpinae</taxon>
        <taxon>Dorcoceras</taxon>
    </lineage>
</organism>
<sequence length="154" mass="16339">MLLLLASGCPAGIKHMLPADILRLLDLASGCTSYLLISCDCSLKPSAEYDDVTDDVINAKPSAEYDDVTDEVINAKPSAECDDVINGNSSADSSARRRFISFASLHLLILSADCDDIKADVITADSISCASSQLLIDNSFLLIFFVPAPSCDSS</sequence>
<evidence type="ECO:0000313" key="1">
    <source>
        <dbReference type="EMBL" id="KZV42841.1"/>
    </source>
</evidence>
<keyword evidence="1" id="KW-0418">Kinase</keyword>
<gene>
    <name evidence="1" type="ORF">F511_17415</name>
</gene>
<dbReference type="AlphaFoldDB" id="A0A2Z7CA17"/>
<keyword evidence="2" id="KW-1185">Reference proteome</keyword>
<reference evidence="1 2" key="1">
    <citation type="journal article" date="2015" name="Proc. Natl. Acad. Sci. U.S.A.">
        <title>The resurrection genome of Boea hygrometrica: A blueprint for survival of dehydration.</title>
        <authorList>
            <person name="Xiao L."/>
            <person name="Yang G."/>
            <person name="Zhang L."/>
            <person name="Yang X."/>
            <person name="Zhao S."/>
            <person name="Ji Z."/>
            <person name="Zhou Q."/>
            <person name="Hu M."/>
            <person name="Wang Y."/>
            <person name="Chen M."/>
            <person name="Xu Y."/>
            <person name="Jin H."/>
            <person name="Xiao X."/>
            <person name="Hu G."/>
            <person name="Bao F."/>
            <person name="Hu Y."/>
            <person name="Wan P."/>
            <person name="Li L."/>
            <person name="Deng X."/>
            <person name="Kuang T."/>
            <person name="Xiang C."/>
            <person name="Zhu J.K."/>
            <person name="Oliver M.J."/>
            <person name="He Y."/>
        </authorList>
    </citation>
    <scope>NUCLEOTIDE SEQUENCE [LARGE SCALE GENOMIC DNA]</scope>
    <source>
        <strain evidence="2">cv. XS01</strain>
    </source>
</reference>
<protein>
    <submittedName>
        <fullName evidence="1">Leucine-rich repeat receptor-like protein kinase</fullName>
    </submittedName>
</protein>
<keyword evidence="1" id="KW-0808">Transferase</keyword>
<name>A0A2Z7CA17_9LAMI</name>